<evidence type="ECO:0000313" key="4">
    <source>
        <dbReference type="EMBL" id="GAA3707487.1"/>
    </source>
</evidence>
<dbReference type="InterPro" id="IPR008978">
    <property type="entry name" value="HSP20-like_chaperone"/>
</dbReference>
<protein>
    <submittedName>
        <fullName evidence="4">Hsp20/alpha crystallin family protein</fullName>
    </submittedName>
</protein>
<proteinExistence type="inferred from homology"/>
<dbReference type="PROSITE" id="PS01031">
    <property type="entry name" value="SHSP"/>
    <property type="match status" value="1"/>
</dbReference>
<dbReference type="SUPFAM" id="SSF49764">
    <property type="entry name" value="HSP20-like chaperones"/>
    <property type="match status" value="1"/>
</dbReference>
<dbReference type="EMBL" id="BAABCJ010000005">
    <property type="protein sequence ID" value="GAA3707487.1"/>
    <property type="molecule type" value="Genomic_DNA"/>
</dbReference>
<sequence length="157" mass="17673">MTEVEIMALPVLRSNSTPERWDPFREIEDLYTQMGHWMDSTFGRSDQSTAGWAPLADVSETDDAYLVEVELPGVKREDVSIELSGQDLVVAGELKEQEREGTLRHRTRRTGRFSYRVRLAEAVDADAVSATLNDGVLRIRVPKSEAVKPRRIAITEG</sequence>
<name>A0ABP7DQ16_9MICC</name>
<reference evidence="5" key="1">
    <citation type="journal article" date="2019" name="Int. J. Syst. Evol. Microbiol.">
        <title>The Global Catalogue of Microorganisms (GCM) 10K type strain sequencing project: providing services to taxonomists for standard genome sequencing and annotation.</title>
        <authorList>
            <consortium name="The Broad Institute Genomics Platform"/>
            <consortium name="The Broad Institute Genome Sequencing Center for Infectious Disease"/>
            <person name="Wu L."/>
            <person name="Ma J."/>
        </authorList>
    </citation>
    <scope>NUCLEOTIDE SEQUENCE [LARGE SCALE GENOMIC DNA]</scope>
    <source>
        <strain evidence="5">JCM 16961</strain>
    </source>
</reference>
<feature type="domain" description="SHSP" evidence="3">
    <location>
        <begin position="46"/>
        <end position="157"/>
    </location>
</feature>
<evidence type="ECO:0000256" key="2">
    <source>
        <dbReference type="RuleBase" id="RU003616"/>
    </source>
</evidence>
<dbReference type="Pfam" id="PF00011">
    <property type="entry name" value="HSP20"/>
    <property type="match status" value="1"/>
</dbReference>
<dbReference type="PANTHER" id="PTHR11527">
    <property type="entry name" value="HEAT-SHOCK PROTEIN 20 FAMILY MEMBER"/>
    <property type="match status" value="1"/>
</dbReference>
<dbReference type="InterPro" id="IPR002068">
    <property type="entry name" value="A-crystallin/Hsp20_dom"/>
</dbReference>
<dbReference type="InterPro" id="IPR031107">
    <property type="entry name" value="Small_HSP"/>
</dbReference>
<comment type="caution">
    <text evidence="4">The sequence shown here is derived from an EMBL/GenBank/DDBJ whole genome shotgun (WGS) entry which is preliminary data.</text>
</comment>
<dbReference type="CDD" id="cd06464">
    <property type="entry name" value="ACD_sHsps-like"/>
    <property type="match status" value="1"/>
</dbReference>
<comment type="similarity">
    <text evidence="1 2">Belongs to the small heat shock protein (HSP20) family.</text>
</comment>
<dbReference type="Proteomes" id="UP001501536">
    <property type="component" value="Unassembled WGS sequence"/>
</dbReference>
<accession>A0ABP7DQ16</accession>
<keyword evidence="5" id="KW-1185">Reference proteome</keyword>
<evidence type="ECO:0000256" key="1">
    <source>
        <dbReference type="PROSITE-ProRule" id="PRU00285"/>
    </source>
</evidence>
<evidence type="ECO:0000313" key="5">
    <source>
        <dbReference type="Proteomes" id="UP001501536"/>
    </source>
</evidence>
<organism evidence="4 5">
    <name type="scientific">Zhihengliuella alba</name>
    <dbReference type="NCBI Taxonomy" id="547018"/>
    <lineage>
        <taxon>Bacteria</taxon>
        <taxon>Bacillati</taxon>
        <taxon>Actinomycetota</taxon>
        <taxon>Actinomycetes</taxon>
        <taxon>Micrococcales</taxon>
        <taxon>Micrococcaceae</taxon>
        <taxon>Zhihengliuella</taxon>
    </lineage>
</organism>
<evidence type="ECO:0000259" key="3">
    <source>
        <dbReference type="PROSITE" id="PS01031"/>
    </source>
</evidence>
<gene>
    <name evidence="4" type="ORF">GCM10022377_21600</name>
</gene>
<dbReference type="Gene3D" id="2.60.40.790">
    <property type="match status" value="1"/>
</dbReference>